<dbReference type="EMBL" id="JAKKPZ010000003">
    <property type="protein sequence ID" value="KAI1723792.1"/>
    <property type="molecule type" value="Genomic_DNA"/>
</dbReference>
<evidence type="ECO:0000313" key="3">
    <source>
        <dbReference type="Proteomes" id="UP001201812"/>
    </source>
</evidence>
<sequence length="73" mass="8463">MMILMRFEVGGGKTFQRRLLVEGFSADAATSHQSEQDYIDKQQPTPHPKRGVAEKRPQEWLRFGRRVAAAREY</sequence>
<name>A0AAD4NBB5_9BILA</name>
<dbReference type="AlphaFoldDB" id="A0AAD4NBB5"/>
<evidence type="ECO:0000256" key="1">
    <source>
        <dbReference type="SAM" id="MobiDB-lite"/>
    </source>
</evidence>
<protein>
    <submittedName>
        <fullName evidence="2">Uncharacterized protein</fullName>
    </submittedName>
</protein>
<dbReference type="Proteomes" id="UP001201812">
    <property type="component" value="Unassembled WGS sequence"/>
</dbReference>
<organism evidence="2 3">
    <name type="scientific">Ditylenchus destructor</name>
    <dbReference type="NCBI Taxonomy" id="166010"/>
    <lineage>
        <taxon>Eukaryota</taxon>
        <taxon>Metazoa</taxon>
        <taxon>Ecdysozoa</taxon>
        <taxon>Nematoda</taxon>
        <taxon>Chromadorea</taxon>
        <taxon>Rhabditida</taxon>
        <taxon>Tylenchina</taxon>
        <taxon>Tylenchomorpha</taxon>
        <taxon>Sphaerularioidea</taxon>
        <taxon>Anguinidae</taxon>
        <taxon>Anguininae</taxon>
        <taxon>Ditylenchus</taxon>
    </lineage>
</organism>
<gene>
    <name evidence="2" type="ORF">DdX_03968</name>
</gene>
<accession>A0AAD4NBB5</accession>
<feature type="region of interest" description="Disordered" evidence="1">
    <location>
        <begin position="31"/>
        <end position="54"/>
    </location>
</feature>
<evidence type="ECO:0000313" key="2">
    <source>
        <dbReference type="EMBL" id="KAI1723792.1"/>
    </source>
</evidence>
<proteinExistence type="predicted"/>
<reference evidence="2" key="1">
    <citation type="submission" date="2022-01" db="EMBL/GenBank/DDBJ databases">
        <title>Genome Sequence Resource for Two Populations of Ditylenchus destructor, the Migratory Endoparasitic Phytonematode.</title>
        <authorList>
            <person name="Zhang H."/>
            <person name="Lin R."/>
            <person name="Xie B."/>
        </authorList>
    </citation>
    <scope>NUCLEOTIDE SEQUENCE</scope>
    <source>
        <strain evidence="2">BazhouSP</strain>
    </source>
</reference>
<comment type="caution">
    <text evidence="2">The sequence shown here is derived from an EMBL/GenBank/DDBJ whole genome shotgun (WGS) entry which is preliminary data.</text>
</comment>
<keyword evidence="3" id="KW-1185">Reference proteome</keyword>